<evidence type="ECO:0000313" key="1">
    <source>
        <dbReference type="EMBL" id="KAL0102098.1"/>
    </source>
</evidence>
<sequence>MSFTMSVLVRRLGRLRGAYSTLLKLNCDSDNYRHGLLGKLIKRNRSTTSATEINGPKIEEFAVPAITTTGTANEDDVYDGPKKIPENTYAHTLFLNSLKYTNTVMQPNITYAYVQNKEALQILDRDWSTMTSAETTSAVKKLSYNLYHNGNERIDPFKYIKVFNELNTKNLTNDDLMTIMRHLIPFNKNINYSKHVSYTDLCTRINRECIIRFSQLPKQKMLYLCDITYQMTPKTHQYSSEFIWHSIRNIGNKPQKLNPQELVQVLFFLNICRRPPINMYELEYRLEQCIDDLSINEVAIAALGFFKTSTKIKSIDLVKNIIQRTINEIDVVDTVSIAAIVKLVRFSMTLAESKLFSQLINVLTPYEPKYTLMTLAHIAQACGRSAIYEKELVDKIIKRLNKEIKFARLKDFERFLYAFCIFNIDSNNNIYQKVIKELSATWDTTRESEIKRFPHAVSRIMGYLATQNVYPINLIKRVMDPVFVNKICRSNYQYLSREYCVLDYGLRIEVPEYDGPFLKSSICSFLEKKYYEFADSLFESTRANTLLTNVLVTCQELFHTTSDVLTIRALPHFATHDIVFCLDEQNRLVPSSNFLSQFESSDIKRVDKENLNNFRWVALVIGHSGLLIRRYNTPTGSLASKIRQLAIIGYTPIMISHVSWDALKSAQEKRNYIKELLFRDIPSKLSNTV</sequence>
<dbReference type="EMBL" id="JADYXP020000023">
    <property type="protein sequence ID" value="KAL0102098.1"/>
    <property type="molecule type" value="Genomic_DNA"/>
</dbReference>
<gene>
    <name evidence="1" type="ORF">PUN28_018564</name>
</gene>
<protein>
    <recommendedName>
        <fullName evidence="3">RAP domain-containing protein</fullName>
    </recommendedName>
</protein>
<evidence type="ECO:0000313" key="2">
    <source>
        <dbReference type="Proteomes" id="UP001430953"/>
    </source>
</evidence>
<evidence type="ECO:0008006" key="3">
    <source>
        <dbReference type="Google" id="ProtNLM"/>
    </source>
</evidence>
<organism evidence="1 2">
    <name type="scientific">Cardiocondyla obscurior</name>
    <dbReference type="NCBI Taxonomy" id="286306"/>
    <lineage>
        <taxon>Eukaryota</taxon>
        <taxon>Metazoa</taxon>
        <taxon>Ecdysozoa</taxon>
        <taxon>Arthropoda</taxon>
        <taxon>Hexapoda</taxon>
        <taxon>Insecta</taxon>
        <taxon>Pterygota</taxon>
        <taxon>Neoptera</taxon>
        <taxon>Endopterygota</taxon>
        <taxon>Hymenoptera</taxon>
        <taxon>Apocrita</taxon>
        <taxon>Aculeata</taxon>
        <taxon>Formicoidea</taxon>
        <taxon>Formicidae</taxon>
        <taxon>Myrmicinae</taxon>
        <taxon>Cardiocondyla</taxon>
    </lineage>
</organism>
<name>A0AAW2EH49_9HYME</name>
<keyword evidence="2" id="KW-1185">Reference proteome</keyword>
<comment type="caution">
    <text evidence="1">The sequence shown here is derived from an EMBL/GenBank/DDBJ whole genome shotgun (WGS) entry which is preliminary data.</text>
</comment>
<dbReference type="AlphaFoldDB" id="A0AAW2EH49"/>
<dbReference type="Proteomes" id="UP001430953">
    <property type="component" value="Unassembled WGS sequence"/>
</dbReference>
<accession>A0AAW2EH49</accession>
<proteinExistence type="predicted"/>
<reference evidence="1 2" key="1">
    <citation type="submission" date="2023-03" db="EMBL/GenBank/DDBJ databases">
        <title>High recombination rates correlate with genetic variation in Cardiocondyla obscurior ants.</title>
        <authorList>
            <person name="Errbii M."/>
        </authorList>
    </citation>
    <scope>NUCLEOTIDE SEQUENCE [LARGE SCALE GENOMIC DNA]</scope>
    <source>
        <strain evidence="1">Alpha-2009</strain>
        <tissue evidence="1">Whole body</tissue>
    </source>
</reference>